<evidence type="ECO:0000313" key="2">
    <source>
        <dbReference type="EMBL" id="OQS06066.1"/>
    </source>
</evidence>
<feature type="transmembrane region" description="Helical" evidence="1">
    <location>
        <begin position="21"/>
        <end position="42"/>
    </location>
</feature>
<gene>
    <name evidence="2" type="ORF">THRCLA_01876</name>
</gene>
<dbReference type="AlphaFoldDB" id="A0A1W0A714"/>
<comment type="caution">
    <text evidence="2">The sequence shown here is derived from an EMBL/GenBank/DDBJ whole genome shotgun (WGS) entry which is preliminary data.</text>
</comment>
<accession>A0A1W0A714</accession>
<evidence type="ECO:0008006" key="4">
    <source>
        <dbReference type="Google" id="ProtNLM"/>
    </source>
</evidence>
<keyword evidence="1" id="KW-0812">Transmembrane</keyword>
<keyword evidence="1" id="KW-1133">Transmembrane helix</keyword>
<dbReference type="Proteomes" id="UP000243217">
    <property type="component" value="Unassembled WGS sequence"/>
</dbReference>
<dbReference type="EMBL" id="JNBS01000378">
    <property type="protein sequence ID" value="OQS06066.1"/>
    <property type="molecule type" value="Genomic_DNA"/>
</dbReference>
<reference evidence="2 3" key="1">
    <citation type="journal article" date="2014" name="Genome Biol. Evol.">
        <title>The secreted proteins of Achlya hypogyna and Thraustotheca clavata identify the ancestral oomycete secretome and reveal gene acquisitions by horizontal gene transfer.</title>
        <authorList>
            <person name="Misner I."/>
            <person name="Blouin N."/>
            <person name="Leonard G."/>
            <person name="Richards T.A."/>
            <person name="Lane C.E."/>
        </authorList>
    </citation>
    <scope>NUCLEOTIDE SEQUENCE [LARGE SCALE GENOMIC DNA]</scope>
    <source>
        <strain evidence="2 3">ATCC 34112</strain>
    </source>
</reference>
<sequence length="195" mass="22507">MTSKMLKKYKKEHLFTKVDPTLTVFFVIIFPALVMRLFAKVILCSSIELQSQYHEESVRTIVFVNGMTSLPIFYGFLVRFACKTQLIIPIYRNATFSSWHTSQHSEIFTSFSDYQQVGGSIRDLTTIHPRYKQCPTINFCGGECFILYYRDGVLENRIRLSLLSILDRHLNDSQIINTKSESGKVLSKVSKSKLK</sequence>
<evidence type="ECO:0000256" key="1">
    <source>
        <dbReference type="SAM" id="Phobius"/>
    </source>
</evidence>
<feature type="transmembrane region" description="Helical" evidence="1">
    <location>
        <begin position="62"/>
        <end position="82"/>
    </location>
</feature>
<keyword evidence="3" id="KW-1185">Reference proteome</keyword>
<keyword evidence="1" id="KW-0472">Membrane</keyword>
<proteinExistence type="predicted"/>
<organism evidence="2 3">
    <name type="scientific">Thraustotheca clavata</name>
    <dbReference type="NCBI Taxonomy" id="74557"/>
    <lineage>
        <taxon>Eukaryota</taxon>
        <taxon>Sar</taxon>
        <taxon>Stramenopiles</taxon>
        <taxon>Oomycota</taxon>
        <taxon>Saprolegniomycetes</taxon>
        <taxon>Saprolegniales</taxon>
        <taxon>Achlyaceae</taxon>
        <taxon>Thraustotheca</taxon>
    </lineage>
</organism>
<name>A0A1W0A714_9STRA</name>
<protein>
    <recommendedName>
        <fullName evidence="4">Transmembrane protein</fullName>
    </recommendedName>
</protein>
<evidence type="ECO:0000313" key="3">
    <source>
        <dbReference type="Proteomes" id="UP000243217"/>
    </source>
</evidence>